<reference evidence="1" key="1">
    <citation type="submission" date="2020-03" db="EMBL/GenBank/DDBJ databases">
        <title>The deep terrestrial virosphere.</title>
        <authorList>
            <person name="Holmfeldt K."/>
            <person name="Nilsson E."/>
            <person name="Simone D."/>
            <person name="Lopez-Fernandez M."/>
            <person name="Wu X."/>
            <person name="de Brujin I."/>
            <person name="Lundin D."/>
            <person name="Andersson A."/>
            <person name="Bertilsson S."/>
            <person name="Dopson M."/>
        </authorList>
    </citation>
    <scope>NUCLEOTIDE SEQUENCE</scope>
    <source>
        <strain evidence="1">MM415B01472</strain>
    </source>
</reference>
<protein>
    <submittedName>
        <fullName evidence="1">Uncharacterized protein</fullName>
    </submittedName>
</protein>
<accession>A0A6M3ILA8</accession>
<organism evidence="1">
    <name type="scientific">viral metagenome</name>
    <dbReference type="NCBI Taxonomy" id="1070528"/>
    <lineage>
        <taxon>unclassified sequences</taxon>
        <taxon>metagenomes</taxon>
        <taxon>organismal metagenomes</taxon>
    </lineage>
</organism>
<proteinExistence type="predicted"/>
<sequence length="63" mass="7431">MTRKEYRKIAITKTNIHFVKSLGFPELLRNMALHLFLEGDLESEFSQETKRRLIELNTNGYTS</sequence>
<dbReference type="AlphaFoldDB" id="A0A6M3ILA8"/>
<evidence type="ECO:0000313" key="1">
    <source>
        <dbReference type="EMBL" id="QJA58296.1"/>
    </source>
</evidence>
<gene>
    <name evidence="1" type="ORF">MM415B01472_0004</name>
</gene>
<name>A0A6M3ILA8_9ZZZZ</name>
<dbReference type="EMBL" id="MT141317">
    <property type="protein sequence ID" value="QJA58296.1"/>
    <property type="molecule type" value="Genomic_DNA"/>
</dbReference>